<dbReference type="AlphaFoldDB" id="A0A3P6F9E6"/>
<feature type="compositionally biased region" description="Basic and acidic residues" evidence="1">
    <location>
        <begin position="179"/>
        <end position="190"/>
    </location>
</feature>
<dbReference type="EMBL" id="LR031877">
    <property type="protein sequence ID" value="VDD42065.1"/>
    <property type="molecule type" value="Genomic_DNA"/>
</dbReference>
<reference evidence="2" key="1">
    <citation type="submission" date="2018-11" db="EMBL/GenBank/DDBJ databases">
        <authorList>
            <consortium name="Genoscope - CEA"/>
            <person name="William W."/>
        </authorList>
    </citation>
    <scope>NUCLEOTIDE SEQUENCE</scope>
</reference>
<evidence type="ECO:0000256" key="1">
    <source>
        <dbReference type="SAM" id="MobiDB-lite"/>
    </source>
</evidence>
<evidence type="ECO:0008006" key="3">
    <source>
        <dbReference type="Google" id="ProtNLM"/>
    </source>
</evidence>
<dbReference type="PANTHER" id="PTHR33710">
    <property type="entry name" value="BNAC02G09200D PROTEIN"/>
    <property type="match status" value="1"/>
</dbReference>
<feature type="region of interest" description="Disordered" evidence="1">
    <location>
        <begin position="179"/>
        <end position="199"/>
    </location>
</feature>
<dbReference type="PANTHER" id="PTHR33710:SF71">
    <property type="entry name" value="ENDONUCLEASE_EXONUCLEASE_PHOSPHATASE DOMAIN-CONTAINING PROTEIN"/>
    <property type="match status" value="1"/>
</dbReference>
<dbReference type="SUPFAM" id="SSF56219">
    <property type="entry name" value="DNase I-like"/>
    <property type="match status" value="1"/>
</dbReference>
<sequence>MLKNCGMLDFPYKGNSFSWVGKRRTSKVKCKLDRAVANEECHALFTHSTVEFLQLWGSDHRPVLARIQSSVRRTRKNFRFNKRWIGKPGFKEAVISGWGQFDEIPLRNFHQKVTSCRNKISSWKKQNPTNSSLLIKELKDKIDLAQDDEFTTTEELEDLRRQLILAFREENTFWKQKSRDQWDKDGDRNTKFHHATTKQRRAQNRIISIKDKHGKLVESEIEVENVAVQYF</sequence>
<accession>A0A3P6F9E6</accession>
<organism evidence="2">
    <name type="scientific">Brassica oleracea</name>
    <name type="common">Wild cabbage</name>
    <dbReference type="NCBI Taxonomy" id="3712"/>
    <lineage>
        <taxon>Eukaryota</taxon>
        <taxon>Viridiplantae</taxon>
        <taxon>Streptophyta</taxon>
        <taxon>Embryophyta</taxon>
        <taxon>Tracheophyta</taxon>
        <taxon>Spermatophyta</taxon>
        <taxon>Magnoliopsida</taxon>
        <taxon>eudicotyledons</taxon>
        <taxon>Gunneridae</taxon>
        <taxon>Pentapetalae</taxon>
        <taxon>rosids</taxon>
        <taxon>malvids</taxon>
        <taxon>Brassicales</taxon>
        <taxon>Brassicaceae</taxon>
        <taxon>Brassiceae</taxon>
        <taxon>Brassica</taxon>
    </lineage>
</organism>
<evidence type="ECO:0000313" key="2">
    <source>
        <dbReference type="EMBL" id="VDD42065.1"/>
    </source>
</evidence>
<gene>
    <name evidence="2" type="ORF">BOLC5T29612H</name>
</gene>
<proteinExistence type="predicted"/>
<name>A0A3P6F9E6_BRAOL</name>
<dbReference type="InterPro" id="IPR036691">
    <property type="entry name" value="Endo/exonu/phosph_ase_sf"/>
</dbReference>
<protein>
    <recommendedName>
        <fullName evidence="3">Endonuclease/exonuclease/phosphatase domain-containing protein</fullName>
    </recommendedName>
</protein>